<sequence length="150" mass="16295">MANNTGSPTTEAYLAASQMRLNLVFEGFWAKLAARQMDDPARTDPLNAIMQPEGKAAHPQYAATSAKTYTYPPWRPGTHTKWQVAAGSKIRAQANGTRTSTTPQDGGSLSWDAMWHTAAARPHTPAKSMYLHKANRPQSNQQPPHGLGIG</sequence>
<protein>
    <submittedName>
        <fullName evidence="2">Uncharacterized protein</fullName>
    </submittedName>
</protein>
<keyword evidence="3" id="KW-1185">Reference proteome</keyword>
<gene>
    <name evidence="2" type="ORF">PECUL_23A050729</name>
</gene>
<dbReference type="EMBL" id="OW240912">
    <property type="protein sequence ID" value="CAH2222723.1"/>
    <property type="molecule type" value="Genomic_DNA"/>
</dbReference>
<organism evidence="2 3">
    <name type="scientific">Pelobates cultripes</name>
    <name type="common">Western spadefoot toad</name>
    <dbReference type="NCBI Taxonomy" id="61616"/>
    <lineage>
        <taxon>Eukaryota</taxon>
        <taxon>Metazoa</taxon>
        <taxon>Chordata</taxon>
        <taxon>Craniata</taxon>
        <taxon>Vertebrata</taxon>
        <taxon>Euteleostomi</taxon>
        <taxon>Amphibia</taxon>
        <taxon>Batrachia</taxon>
        <taxon>Anura</taxon>
        <taxon>Pelobatoidea</taxon>
        <taxon>Pelobatidae</taxon>
        <taxon>Pelobates</taxon>
    </lineage>
</organism>
<accession>A0AAD1VKH9</accession>
<evidence type="ECO:0000256" key="1">
    <source>
        <dbReference type="SAM" id="MobiDB-lite"/>
    </source>
</evidence>
<evidence type="ECO:0000313" key="2">
    <source>
        <dbReference type="EMBL" id="CAH2222723.1"/>
    </source>
</evidence>
<name>A0AAD1VKH9_PELCU</name>
<evidence type="ECO:0000313" key="3">
    <source>
        <dbReference type="Proteomes" id="UP001295444"/>
    </source>
</evidence>
<dbReference type="Proteomes" id="UP001295444">
    <property type="component" value="Chromosome 01"/>
</dbReference>
<feature type="region of interest" description="Disordered" evidence="1">
    <location>
        <begin position="130"/>
        <end position="150"/>
    </location>
</feature>
<proteinExistence type="predicted"/>
<dbReference type="AlphaFoldDB" id="A0AAD1VKH9"/>
<reference evidence="2" key="1">
    <citation type="submission" date="2022-03" db="EMBL/GenBank/DDBJ databases">
        <authorList>
            <person name="Alioto T."/>
            <person name="Alioto T."/>
            <person name="Gomez Garrido J."/>
        </authorList>
    </citation>
    <scope>NUCLEOTIDE SEQUENCE</scope>
</reference>